<name>A0A099KMZ7_COLPS</name>
<dbReference type="OrthoDB" id="6227435at2"/>
<accession>A0A099KMZ7</accession>
<proteinExistence type="predicted"/>
<sequence>MQHLVDDFIKMNQAGQVLALCEKYYHDDVTMLSNGDLFAQSMREAYEIQKGFAESIASFDIQLISQQVTDNISELVFQYKMIGVDETLNEFTGKHIQTWQGNKIIHEEYLSVG</sequence>
<evidence type="ECO:0000313" key="2">
    <source>
        <dbReference type="Proteomes" id="UP000029868"/>
    </source>
</evidence>
<dbReference type="Proteomes" id="UP000029868">
    <property type="component" value="Unassembled WGS sequence"/>
</dbReference>
<dbReference type="AlphaFoldDB" id="A0A099KMZ7"/>
<dbReference type="PATRIC" id="fig|28229.3.peg.3346"/>
<dbReference type="EMBL" id="JQEC01000044">
    <property type="protein sequence ID" value="KGJ91018.1"/>
    <property type="molecule type" value="Genomic_DNA"/>
</dbReference>
<evidence type="ECO:0000313" key="1">
    <source>
        <dbReference type="EMBL" id="KGJ91018.1"/>
    </source>
</evidence>
<organism evidence="1 2">
    <name type="scientific">Colwellia psychrerythraea</name>
    <name type="common">Vibrio psychroerythus</name>
    <dbReference type="NCBI Taxonomy" id="28229"/>
    <lineage>
        <taxon>Bacteria</taxon>
        <taxon>Pseudomonadati</taxon>
        <taxon>Pseudomonadota</taxon>
        <taxon>Gammaproteobacteria</taxon>
        <taxon>Alteromonadales</taxon>
        <taxon>Colwelliaceae</taxon>
        <taxon>Colwellia</taxon>
    </lineage>
</organism>
<evidence type="ECO:0008006" key="3">
    <source>
        <dbReference type="Google" id="ProtNLM"/>
    </source>
</evidence>
<dbReference type="RefSeq" id="WP_033083320.1">
    <property type="nucleotide sequence ID" value="NZ_JQEC01000044.1"/>
</dbReference>
<gene>
    <name evidence="1" type="ORF">GAB14E_0682</name>
</gene>
<protein>
    <recommendedName>
        <fullName evidence="3">SnoaL-like domain-containing protein</fullName>
    </recommendedName>
</protein>
<reference evidence="1 2" key="1">
    <citation type="submission" date="2014-08" db="EMBL/GenBank/DDBJ databases">
        <title>Genomic and Phenotypic Diversity of Colwellia psychrerythraea strains from Disparate Marine Basins.</title>
        <authorList>
            <person name="Techtmann S.M."/>
            <person name="Stelling S.C."/>
            <person name="Utturkar S.M."/>
            <person name="Alshibli N."/>
            <person name="Harris A."/>
            <person name="Brown S.D."/>
            <person name="Hazen T.C."/>
        </authorList>
    </citation>
    <scope>NUCLEOTIDE SEQUENCE [LARGE SCALE GENOMIC DNA]</scope>
    <source>
        <strain evidence="1 2">GAB14E</strain>
    </source>
</reference>
<dbReference type="Gene3D" id="3.10.450.50">
    <property type="match status" value="1"/>
</dbReference>
<comment type="caution">
    <text evidence="1">The sequence shown here is derived from an EMBL/GenBank/DDBJ whole genome shotgun (WGS) entry which is preliminary data.</text>
</comment>